<keyword evidence="2" id="KW-1185">Reference proteome</keyword>
<dbReference type="Proteomes" id="UP000612362">
    <property type="component" value="Unassembled WGS sequence"/>
</dbReference>
<comment type="caution">
    <text evidence="1">The sequence shown here is derived from an EMBL/GenBank/DDBJ whole genome shotgun (WGS) entry which is preliminary data.</text>
</comment>
<evidence type="ECO:0000313" key="1">
    <source>
        <dbReference type="EMBL" id="GHO42095.1"/>
    </source>
</evidence>
<proteinExistence type="predicted"/>
<dbReference type="EMBL" id="BNJF01000001">
    <property type="protein sequence ID" value="GHO42095.1"/>
    <property type="molecule type" value="Genomic_DNA"/>
</dbReference>
<reference evidence="1" key="1">
    <citation type="submission" date="2020-10" db="EMBL/GenBank/DDBJ databases">
        <title>Taxonomic study of unclassified bacteria belonging to the class Ktedonobacteria.</title>
        <authorList>
            <person name="Yabe S."/>
            <person name="Wang C.M."/>
            <person name="Zheng Y."/>
            <person name="Sakai Y."/>
            <person name="Cavaletti L."/>
            <person name="Monciardini P."/>
            <person name="Donadio S."/>
        </authorList>
    </citation>
    <scope>NUCLEOTIDE SEQUENCE</scope>
    <source>
        <strain evidence="1">SOSP1-1</strain>
    </source>
</reference>
<evidence type="ECO:0000313" key="2">
    <source>
        <dbReference type="Proteomes" id="UP000612362"/>
    </source>
</evidence>
<sequence>MHPAGTTSAWRLQHADVVPFQHQMFVYDASMNSDAGVPALFEKTKERITSNAVSANGLAIQSQVNRSLLRDKRI</sequence>
<accession>A0A8J3MRA8</accession>
<name>A0A8J3MRA8_9CHLR</name>
<organism evidence="1 2">
    <name type="scientific">Ktedonospora formicarum</name>
    <dbReference type="NCBI Taxonomy" id="2778364"/>
    <lineage>
        <taxon>Bacteria</taxon>
        <taxon>Bacillati</taxon>
        <taxon>Chloroflexota</taxon>
        <taxon>Ktedonobacteria</taxon>
        <taxon>Ktedonobacterales</taxon>
        <taxon>Ktedonobacteraceae</taxon>
        <taxon>Ktedonospora</taxon>
    </lineage>
</organism>
<protein>
    <submittedName>
        <fullName evidence="1">Uncharacterized protein</fullName>
    </submittedName>
</protein>
<dbReference type="AlphaFoldDB" id="A0A8J3MRA8"/>
<gene>
    <name evidence="1" type="ORF">KSX_02580</name>
</gene>